<feature type="transmembrane region" description="Helical" evidence="6">
    <location>
        <begin position="180"/>
        <end position="199"/>
    </location>
</feature>
<feature type="transmembrane region" description="Helical" evidence="6">
    <location>
        <begin position="46"/>
        <end position="67"/>
    </location>
</feature>
<dbReference type="PANTHER" id="PTHR23423">
    <property type="entry name" value="ORGANIC SOLUTE TRANSPORTER-RELATED"/>
    <property type="match status" value="1"/>
</dbReference>
<evidence type="ECO:0000256" key="1">
    <source>
        <dbReference type="ARBA" id="ARBA00004141"/>
    </source>
</evidence>
<feature type="compositionally biased region" description="Basic and acidic residues" evidence="5">
    <location>
        <begin position="367"/>
        <end position="386"/>
    </location>
</feature>
<keyword evidence="8" id="KW-1185">Reference proteome</keyword>
<proteinExistence type="predicted"/>
<comment type="subcellular location">
    <subcellularLocation>
        <location evidence="1">Membrane</location>
        <topology evidence="1">Multi-pass membrane protein</topology>
    </subcellularLocation>
</comment>
<evidence type="ECO:0000256" key="3">
    <source>
        <dbReference type="ARBA" id="ARBA00022989"/>
    </source>
</evidence>
<protein>
    <submittedName>
        <fullName evidence="7">Uncharacterized protein</fullName>
    </submittedName>
</protein>
<sequence length="415" mass="47062">MTLRGFLDSYACTAIVTLTLLGSQSISIYVLLQHLLHYNNHRLQSYVVRILVFMPIYGAITYVLHLLPGLGDILEMLRNIWEGLLIHSFLCLMMEYCGGESNCGQVISRDPAVIKHPWPICSINSCSLNEDIPLNVGFVKRCRMGTMQYAFVRPLLAILSVVFRLCGIEKWLLVSIFKSLVINISVYVALYALGLFYLATKNHPGLKKANCLTKCLSLKVSVVFTFYQHCIIFWFTTLDHHYAERLSTFLVLIELPFFAMLQKKAYGVDEFFDHKGGSAYGDKIPGDMENPSAVQTVSIFDDHVLNIFAKVGLSAEDIRMSGSIEGVEKICNNASMALNMTDLFNDIYYNCSDRYRKHSLLTQDNADAPRKDLPLREPKTDPIKKTSEDFAEFDKVQSQQRLEEQATTLAKLQFI</sequence>
<keyword evidence="2 6" id="KW-0812">Transmembrane</keyword>
<evidence type="ECO:0000313" key="8">
    <source>
        <dbReference type="Proteomes" id="UP001195914"/>
    </source>
</evidence>
<accession>A0AAD9GJP7</accession>
<feature type="region of interest" description="Disordered" evidence="5">
    <location>
        <begin position="362"/>
        <end position="386"/>
    </location>
</feature>
<dbReference type="GO" id="GO:0016020">
    <property type="term" value="C:membrane"/>
    <property type="evidence" value="ECO:0007669"/>
    <property type="project" value="UniProtKB-SubCell"/>
</dbReference>
<evidence type="ECO:0000256" key="5">
    <source>
        <dbReference type="SAM" id="MobiDB-lite"/>
    </source>
</evidence>
<evidence type="ECO:0000256" key="6">
    <source>
        <dbReference type="SAM" id="Phobius"/>
    </source>
</evidence>
<evidence type="ECO:0000256" key="2">
    <source>
        <dbReference type="ARBA" id="ARBA00022692"/>
    </source>
</evidence>
<feature type="transmembrane region" description="Helical" evidence="6">
    <location>
        <begin position="12"/>
        <end position="34"/>
    </location>
</feature>
<dbReference type="EMBL" id="JAHBMH010000007">
    <property type="protein sequence ID" value="KAK1939707.1"/>
    <property type="molecule type" value="Genomic_DNA"/>
</dbReference>
<evidence type="ECO:0000313" key="7">
    <source>
        <dbReference type="EMBL" id="KAK1939707.1"/>
    </source>
</evidence>
<reference evidence="7" key="1">
    <citation type="journal article" date="2014" name="Nucleic Acids Res.">
        <title>The evolutionary dynamics of variant antigen genes in Babesia reveal a history of genomic innovation underlying host-parasite interaction.</title>
        <authorList>
            <person name="Jackson A.P."/>
            <person name="Otto T.D."/>
            <person name="Darby A."/>
            <person name="Ramaprasad A."/>
            <person name="Xia D."/>
            <person name="Echaide I.E."/>
            <person name="Farber M."/>
            <person name="Gahlot S."/>
            <person name="Gamble J."/>
            <person name="Gupta D."/>
            <person name="Gupta Y."/>
            <person name="Jackson L."/>
            <person name="Malandrin L."/>
            <person name="Malas T.B."/>
            <person name="Moussa E."/>
            <person name="Nair M."/>
            <person name="Reid A.J."/>
            <person name="Sanders M."/>
            <person name="Sharma J."/>
            <person name="Tracey A."/>
            <person name="Quail M.A."/>
            <person name="Weir W."/>
            <person name="Wastling J.M."/>
            <person name="Hall N."/>
            <person name="Willadsen P."/>
            <person name="Lingelbach K."/>
            <person name="Shiels B."/>
            <person name="Tait A."/>
            <person name="Berriman M."/>
            <person name="Allred D.R."/>
            <person name="Pain A."/>
        </authorList>
    </citation>
    <scope>NUCLEOTIDE SEQUENCE</scope>
    <source>
        <strain evidence="7">1802A</strain>
    </source>
</reference>
<comment type="caution">
    <text evidence="7">The sequence shown here is derived from an EMBL/GenBank/DDBJ whole genome shotgun (WGS) entry which is preliminary data.</text>
</comment>
<name>A0AAD9GJP7_BABDI</name>
<dbReference type="Proteomes" id="UP001195914">
    <property type="component" value="Unassembled WGS sequence"/>
</dbReference>
<organism evidence="7 8">
    <name type="scientific">Babesia divergens</name>
    <dbReference type="NCBI Taxonomy" id="32595"/>
    <lineage>
        <taxon>Eukaryota</taxon>
        <taxon>Sar</taxon>
        <taxon>Alveolata</taxon>
        <taxon>Apicomplexa</taxon>
        <taxon>Aconoidasida</taxon>
        <taxon>Piroplasmida</taxon>
        <taxon>Babesiidae</taxon>
        <taxon>Babesia</taxon>
    </lineage>
</organism>
<reference evidence="7" key="2">
    <citation type="submission" date="2021-05" db="EMBL/GenBank/DDBJ databases">
        <authorList>
            <person name="Pain A."/>
        </authorList>
    </citation>
    <scope>NUCLEOTIDE SEQUENCE</scope>
    <source>
        <strain evidence="7">1802A</strain>
    </source>
</reference>
<keyword evidence="4 6" id="KW-0472">Membrane</keyword>
<evidence type="ECO:0000256" key="4">
    <source>
        <dbReference type="ARBA" id="ARBA00023136"/>
    </source>
</evidence>
<gene>
    <name evidence="7" type="ORF">X943_002440</name>
</gene>
<keyword evidence="3 6" id="KW-1133">Transmembrane helix</keyword>
<dbReference type="AlphaFoldDB" id="A0AAD9GJP7"/>
<dbReference type="InterPro" id="IPR005178">
    <property type="entry name" value="Ostalpha/TMEM184C"/>
</dbReference>
<dbReference type="SMART" id="SM01417">
    <property type="entry name" value="Solute_trans_a"/>
    <property type="match status" value="1"/>
</dbReference>
<feature type="transmembrane region" description="Helical" evidence="6">
    <location>
        <begin position="150"/>
        <end position="174"/>
    </location>
</feature>
<feature type="transmembrane region" description="Helical" evidence="6">
    <location>
        <begin position="211"/>
        <end position="236"/>
    </location>
</feature>
<dbReference type="Pfam" id="PF03619">
    <property type="entry name" value="Solute_trans_a"/>
    <property type="match status" value="1"/>
</dbReference>